<dbReference type="EMBL" id="JAECZO010000029">
    <property type="protein sequence ID" value="KAK7193956.1"/>
    <property type="molecule type" value="Genomic_DNA"/>
</dbReference>
<keyword evidence="2" id="KW-1133">Transmembrane helix</keyword>
<protein>
    <submittedName>
        <fullName evidence="3">Uncharacterized protein</fullName>
    </submittedName>
</protein>
<feature type="region of interest" description="Disordered" evidence="1">
    <location>
        <begin position="2068"/>
        <end position="2210"/>
    </location>
</feature>
<feature type="compositionally biased region" description="Low complexity" evidence="1">
    <location>
        <begin position="597"/>
        <end position="608"/>
    </location>
</feature>
<name>A0AAW0EJY1_9TRYP</name>
<evidence type="ECO:0000313" key="3">
    <source>
        <dbReference type="EMBL" id="KAK7193956.1"/>
    </source>
</evidence>
<feature type="compositionally biased region" description="Low complexity" evidence="1">
    <location>
        <begin position="22"/>
        <end position="33"/>
    </location>
</feature>
<feature type="region of interest" description="Disordered" evidence="1">
    <location>
        <begin position="917"/>
        <end position="941"/>
    </location>
</feature>
<dbReference type="PANTHER" id="PTHR24216">
    <property type="entry name" value="PAXILLIN-RELATED"/>
    <property type="match status" value="1"/>
</dbReference>
<feature type="region of interest" description="Disordered" evidence="1">
    <location>
        <begin position="1765"/>
        <end position="1784"/>
    </location>
</feature>
<feature type="region of interest" description="Disordered" evidence="1">
    <location>
        <begin position="2033"/>
        <end position="2055"/>
    </location>
</feature>
<feature type="region of interest" description="Disordered" evidence="1">
    <location>
        <begin position="1652"/>
        <end position="1673"/>
    </location>
</feature>
<dbReference type="PANTHER" id="PTHR24216:SF65">
    <property type="entry name" value="PAXILLIN-LIKE PROTEIN 1"/>
    <property type="match status" value="1"/>
</dbReference>
<feature type="transmembrane region" description="Helical" evidence="2">
    <location>
        <begin position="1597"/>
        <end position="1628"/>
    </location>
</feature>
<feature type="region of interest" description="Disordered" evidence="1">
    <location>
        <begin position="14"/>
        <end position="33"/>
    </location>
</feature>
<reference evidence="3 4" key="1">
    <citation type="journal article" date="2021" name="MBio">
        <title>A New Model Trypanosomatid, Novymonas esmeraldas: Genomic Perception of Its 'Candidatus Pandoraea novymonadis' Endosymbiont.</title>
        <authorList>
            <person name="Zakharova A."/>
            <person name="Saura A."/>
            <person name="Butenko A."/>
            <person name="Podesvova L."/>
            <person name="Warmusova S."/>
            <person name="Kostygov A.Y."/>
            <person name="Nenarokova A."/>
            <person name="Lukes J."/>
            <person name="Opperdoes F.R."/>
            <person name="Yurchenko V."/>
        </authorList>
    </citation>
    <scope>NUCLEOTIDE SEQUENCE [LARGE SCALE GENOMIC DNA]</scope>
    <source>
        <strain evidence="3 4">E262AT.01</strain>
    </source>
</reference>
<keyword evidence="2" id="KW-0472">Membrane</keyword>
<feature type="region of interest" description="Disordered" evidence="1">
    <location>
        <begin position="1876"/>
        <end position="1903"/>
    </location>
</feature>
<organism evidence="3 4">
    <name type="scientific">Novymonas esmeraldas</name>
    <dbReference type="NCBI Taxonomy" id="1808958"/>
    <lineage>
        <taxon>Eukaryota</taxon>
        <taxon>Discoba</taxon>
        <taxon>Euglenozoa</taxon>
        <taxon>Kinetoplastea</taxon>
        <taxon>Metakinetoplastina</taxon>
        <taxon>Trypanosomatida</taxon>
        <taxon>Trypanosomatidae</taxon>
        <taxon>Novymonas</taxon>
    </lineage>
</organism>
<sequence>MWLCSGATAAAAAPPPRVLTDRSLSPHPLRRSPSPRTALYAVLLAALLCCSGCCGDRGGADGRESAAAGVRAVASATRGVAPLAVTDDTSAYQVSPLFALADVRLDVVISGVRSGDVVQLWEGADACAATISSGVQTEGAHGTAAVLARRTVSSGATSVTLGVPACCTFARTVSVCIQSASSAASATAAAASGSGGGGGGLVHAANVELSTLSQSPSQVVLPSCPTAAAAVAAATAVRLTIAPGAMRPSAGGATAPAWAVLPPFCADASCRSTESSSASDGADVDVAAVASLVEVLRRSFAYWEIPNTLFGFATSASPTCVPASESYGNPAFLQANISVLYRADVGRYWAYVDVALPSAMAGLAAPITTAALRTCVAPISSATISSVAGGEYAGHTSAGVLTVTVDSGGAGCGGTSSSSHSLSHSGSGVSSSTSSSSTSSSTSSSSSSTSSSSTSSSSTSSSSTSSGSSSSSATSSGGSGSLPPVPPPTSSSSSSHGDGSSSSDDGVFALQPYPTSAVKGQVIVMELRRPASAAVSPRALAAAPAPRAVSGTQEQRPLIAVMARSATCAEWLTLPVRLGDEADAWQSRLTIPACGTASPGDASSSSSSGGDGDAELEALRRGGTYVPTSEVEEALFCVAQIPASAPATGTSGGGGEGGSAALTWRALGTVALLALYDCATGEAVAIATSTIGAATRLVTAADYGVRATATNSMPWLSMSGGTAGCTAEAASASFTAVQRALQSQGYLTPEGASPPRPAPVRFFVCVLSPDGTLAYTTAAPTLTIDSFDLRPRVAVWGVPQGYALAPRGAVPAPAQTYMTFTAAAAEATQQPFTTRVAVAATASGNSSALVLLGDGLDSDGVFMTESMIGVYRLTTFGLAIEAAPPVLTVTSAYVPIASVLVLRPPTVSFVSYSLNSSSSSSSTAAPGPEVQLPPRSPSRVPAGARVCATTYVPGDLYSQVPGQDRVDDAYAAYRAYYYDSYEEVEEGSASSVSSSSGREGSDWRERRGMYLLATTPAAWHASQASRGSLCVPESGSSATPRVTSPVAQVEEGDDHAVCFHTEELGTGGPGALYVLCAGTPAGDVQVPAALLTMTPATVAVTPTVLVAGATTLVHVEALPDTAFAVVPSSSSSLASSPSVAAAVVAAAAEDAATRAGGDGDDGVCARLGDGLESEYLRLWPRFTTNASGYGWVTLVGATNAALPAGTYVLCYWWPDLGTAAAAAASSHAQVTGSWEATSTSLSVRAPVHYSLSSAAVVAPMTSILGLRQDLSTDALLPGFFATDACTSPVSEAAVSWARVPVAADTTPGLAATSATRYDTTLIEVSAAAPLDSPVFLCARVAANNSVVAVPPRGLRLAAQPLLLPYSSASAALPTCSEILLFFGNSTGLYSGSYTRNVGETLVRAPETNSTAMAAILAASTGNASAAARVAVVLSTGPCCASAAGIDTYGVWVRAGAMGYVINDTTQREAARGWSGGGGGGGAVDPAGDVRLPWTACMVVVSGDGPLAASAAQCTEVGRIWVTTADSQCAATRGSGSSSADVAVASPASTRFAAAAAAATYTPASSMENGILPLLVSLSATRVNVMQPAALATGYSRAAWLVIVAGAVLCGAYAVLAPLLVVAVTCVVVRRRRWRCLRRAAAALHDGSIGAATTQREAKVPATPTEDAKRRLSVRRGSDGWRASLRSAAAADDYVDVDAVELPAPVLLRTAASTSALGGLPARDTASSGRSMQFHPSEEDEEDGGWTPASASTPPPPPERIEAVETADQSVDVDDSLTPPAATSATAAGPAAVASSAPQSAQASATRANGLFAASTPAVRERVLAPVRVSHGDSGAGENLQPPAPVLQRAASAAVAASPAERRVADDVTASPAVVQETPRAAAVPGPAASHVAPRDAAGASRAAPRPLATASLAVAAVAVANAAPTTPLPNHSPTVTRESPAPVPSLAALAIVAAPSPPPLLTVAQLQAAEAAARRTLERAEAAEVLAALEWEQRAWRRLMRGEGVRLQSLLMNDPYWAPRLAELEAVNGSAMAAAQHGGSDDVTAENDDDDDSCLLTTRSDSVVLFPLPRAPNGDGVCPSPSRTDRSVDGGAASTSPSVAGAATSARFADPNSPAPLPGSSVVGDTLHPHTRLPAPPANNLQVPRSAGRRMESAATATVMPRLPPPPPPAVVDVDDGGRSPGSSADGAVVGADGGRRARHRTGAAPPDTP</sequence>
<evidence type="ECO:0000313" key="4">
    <source>
        <dbReference type="Proteomes" id="UP001430356"/>
    </source>
</evidence>
<feature type="compositionally biased region" description="Low complexity" evidence="1">
    <location>
        <begin position="1894"/>
        <end position="1903"/>
    </location>
</feature>
<dbReference type="Proteomes" id="UP001430356">
    <property type="component" value="Unassembled WGS sequence"/>
</dbReference>
<gene>
    <name evidence="3" type="ORF">NESM_000307300</name>
</gene>
<comment type="caution">
    <text evidence="3">The sequence shown here is derived from an EMBL/GenBank/DDBJ whole genome shotgun (WGS) entry which is preliminary data.</text>
</comment>
<accession>A0AAW0EJY1</accession>
<feature type="compositionally biased region" description="Low complexity" evidence="1">
    <location>
        <begin position="2182"/>
        <end position="2191"/>
    </location>
</feature>
<feature type="region of interest" description="Disordered" evidence="1">
    <location>
        <begin position="595"/>
        <end position="615"/>
    </location>
</feature>
<proteinExistence type="predicted"/>
<evidence type="ECO:0000256" key="1">
    <source>
        <dbReference type="SAM" id="MobiDB-lite"/>
    </source>
</evidence>
<keyword evidence="4" id="KW-1185">Reference proteome</keyword>
<feature type="compositionally biased region" description="Low complexity" evidence="1">
    <location>
        <begin position="415"/>
        <end position="476"/>
    </location>
</feature>
<keyword evidence="2" id="KW-0812">Transmembrane</keyword>
<evidence type="ECO:0000256" key="2">
    <source>
        <dbReference type="SAM" id="Phobius"/>
    </source>
</evidence>
<feature type="region of interest" description="Disordered" evidence="1">
    <location>
        <begin position="412"/>
        <end position="510"/>
    </location>
</feature>
<feature type="compositionally biased region" description="Acidic residues" evidence="1">
    <location>
        <begin position="2043"/>
        <end position="2053"/>
    </location>
</feature>
<feature type="compositionally biased region" description="Low complexity" evidence="1">
    <location>
        <begin position="490"/>
        <end position="503"/>
    </location>
</feature>
<feature type="region of interest" description="Disordered" evidence="1">
    <location>
        <begin position="1716"/>
        <end position="1760"/>
    </location>
</feature>